<comment type="caution">
    <text evidence="1">The sequence shown here is derived from an EMBL/GenBank/DDBJ whole genome shotgun (WGS) entry which is preliminary data.</text>
</comment>
<proteinExistence type="predicted"/>
<dbReference type="Proteomes" id="UP000054988">
    <property type="component" value="Unassembled WGS sequence"/>
</dbReference>
<evidence type="ECO:0000313" key="1">
    <source>
        <dbReference type="EMBL" id="KTB31864.1"/>
    </source>
</evidence>
<accession>A0A0W0F6E2</accession>
<dbReference type="EMBL" id="LATX01002286">
    <property type="protein sequence ID" value="KTB31864.1"/>
    <property type="molecule type" value="Genomic_DNA"/>
</dbReference>
<gene>
    <name evidence="1" type="ORF">WG66_15576</name>
</gene>
<organism evidence="1 2">
    <name type="scientific">Moniliophthora roreri</name>
    <name type="common">Frosty pod rot fungus</name>
    <name type="synonym">Monilia roreri</name>
    <dbReference type="NCBI Taxonomy" id="221103"/>
    <lineage>
        <taxon>Eukaryota</taxon>
        <taxon>Fungi</taxon>
        <taxon>Dikarya</taxon>
        <taxon>Basidiomycota</taxon>
        <taxon>Agaricomycotina</taxon>
        <taxon>Agaricomycetes</taxon>
        <taxon>Agaricomycetidae</taxon>
        <taxon>Agaricales</taxon>
        <taxon>Marasmiineae</taxon>
        <taxon>Marasmiaceae</taxon>
        <taxon>Moniliophthora</taxon>
    </lineage>
</organism>
<protein>
    <submittedName>
        <fullName evidence="1">Uncharacterized protein</fullName>
    </submittedName>
</protein>
<sequence length="137" mass="15148">MHSSVASFCLRYIRYVGAVAGGGRRQKEDICKELKGEPSKPDDAKPDVVVVRTQPERSPMVYHHFDPATLLDTTKILASSIRRDGHLAIVDNKLAAADDDTELDGDMPKQTIGKPNDFAGAEMERFVTACWLLIVHL</sequence>
<reference evidence="1 2" key="1">
    <citation type="submission" date="2015-12" db="EMBL/GenBank/DDBJ databases">
        <title>Draft genome sequence of Moniliophthora roreri, the causal agent of frosty pod rot of cacao.</title>
        <authorList>
            <person name="Aime M.C."/>
            <person name="Diaz-Valderrama J.R."/>
            <person name="Kijpornyongpan T."/>
            <person name="Phillips-Mora W."/>
        </authorList>
    </citation>
    <scope>NUCLEOTIDE SEQUENCE [LARGE SCALE GENOMIC DNA]</scope>
    <source>
        <strain evidence="1 2">MCA 2952</strain>
    </source>
</reference>
<dbReference type="AlphaFoldDB" id="A0A0W0F6E2"/>
<evidence type="ECO:0000313" key="2">
    <source>
        <dbReference type="Proteomes" id="UP000054988"/>
    </source>
</evidence>
<name>A0A0W0F6E2_MONRR</name>